<gene>
    <name evidence="2" type="primary">Contig13291.g14182</name>
    <name evidence="2" type="ORF">STYLEM_586</name>
</gene>
<keyword evidence="3" id="KW-1185">Reference proteome</keyword>
<dbReference type="InParanoid" id="A0A077ZQA5"/>
<dbReference type="OrthoDB" id="301601at2759"/>
<protein>
    <submittedName>
        <fullName evidence="2">Uncharacterized protein</fullName>
    </submittedName>
</protein>
<feature type="region of interest" description="Disordered" evidence="1">
    <location>
        <begin position="262"/>
        <end position="282"/>
    </location>
</feature>
<name>A0A077ZQA5_STYLE</name>
<evidence type="ECO:0000256" key="1">
    <source>
        <dbReference type="SAM" id="MobiDB-lite"/>
    </source>
</evidence>
<dbReference type="AlphaFoldDB" id="A0A077ZQA5"/>
<accession>A0A077ZQA5</accession>
<evidence type="ECO:0000313" key="3">
    <source>
        <dbReference type="Proteomes" id="UP000039865"/>
    </source>
</evidence>
<dbReference type="EMBL" id="CCKQ01000559">
    <property type="protein sequence ID" value="CDW71639.1"/>
    <property type="molecule type" value="Genomic_DNA"/>
</dbReference>
<sequence length="282" mass="32343">MSHEGLFGRDLFQDGPFFNQNRFSESAGGIVNPGVGHFVSQSYVSQTKFDNNGRPIQEKYQNRVAGALGNGNRIIERQQMYDNGGTGLQKISHERMLNDQGRKIVKERVNDQMNSYDYFKNITEDQTPEFDHKWEDTSKKLGFITSTSNNRLGYGSSAENTGLYKRMRETPLNAISYDDNKRGVYVNDYLRDENMQVNMNRENNQRSFDQAHTQPFNRSGNYNNRQIQLNNTPLGLQNFQPLALTEGSNQTTVNQRLQANSRPLNNNNFNNTLMQKGPARAY</sequence>
<evidence type="ECO:0000313" key="2">
    <source>
        <dbReference type="EMBL" id="CDW71639.1"/>
    </source>
</evidence>
<proteinExistence type="predicted"/>
<dbReference type="Proteomes" id="UP000039865">
    <property type="component" value="Unassembled WGS sequence"/>
</dbReference>
<reference evidence="2 3" key="1">
    <citation type="submission" date="2014-06" db="EMBL/GenBank/DDBJ databases">
        <authorList>
            <person name="Swart Estienne"/>
        </authorList>
    </citation>
    <scope>NUCLEOTIDE SEQUENCE [LARGE SCALE GENOMIC DNA]</scope>
    <source>
        <strain evidence="2 3">130c</strain>
    </source>
</reference>
<organism evidence="2 3">
    <name type="scientific">Stylonychia lemnae</name>
    <name type="common">Ciliate</name>
    <dbReference type="NCBI Taxonomy" id="5949"/>
    <lineage>
        <taxon>Eukaryota</taxon>
        <taxon>Sar</taxon>
        <taxon>Alveolata</taxon>
        <taxon>Ciliophora</taxon>
        <taxon>Intramacronucleata</taxon>
        <taxon>Spirotrichea</taxon>
        <taxon>Stichotrichia</taxon>
        <taxon>Sporadotrichida</taxon>
        <taxon>Oxytrichidae</taxon>
        <taxon>Stylonychinae</taxon>
        <taxon>Stylonychia</taxon>
    </lineage>
</organism>